<dbReference type="EMBL" id="BPLR01012410">
    <property type="protein sequence ID" value="GIY53822.1"/>
    <property type="molecule type" value="Genomic_DNA"/>
</dbReference>
<keyword evidence="2" id="KW-1185">Reference proteome</keyword>
<proteinExistence type="predicted"/>
<name>A0AAV4U7V6_CAEEX</name>
<dbReference type="AlphaFoldDB" id="A0AAV4U7V6"/>
<sequence length="79" mass="9660">MVDILLGKLNFYQTAQFGRSFHLKTGKKCRVKNWECVNKEKKKKKKQWLYEDFAKKKIPLFYICLWKEDHDLDLYPKCD</sequence>
<evidence type="ECO:0000313" key="2">
    <source>
        <dbReference type="Proteomes" id="UP001054945"/>
    </source>
</evidence>
<evidence type="ECO:0000313" key="1">
    <source>
        <dbReference type="EMBL" id="GIY53822.1"/>
    </source>
</evidence>
<comment type="caution">
    <text evidence="1">The sequence shown here is derived from an EMBL/GenBank/DDBJ whole genome shotgun (WGS) entry which is preliminary data.</text>
</comment>
<reference evidence="1 2" key="1">
    <citation type="submission" date="2021-06" db="EMBL/GenBank/DDBJ databases">
        <title>Caerostris extrusa draft genome.</title>
        <authorList>
            <person name="Kono N."/>
            <person name="Arakawa K."/>
        </authorList>
    </citation>
    <scope>NUCLEOTIDE SEQUENCE [LARGE SCALE GENOMIC DNA]</scope>
</reference>
<gene>
    <name evidence="1" type="ORF">CEXT_592591</name>
</gene>
<organism evidence="1 2">
    <name type="scientific">Caerostris extrusa</name>
    <name type="common">Bark spider</name>
    <name type="synonym">Caerostris bankana</name>
    <dbReference type="NCBI Taxonomy" id="172846"/>
    <lineage>
        <taxon>Eukaryota</taxon>
        <taxon>Metazoa</taxon>
        <taxon>Ecdysozoa</taxon>
        <taxon>Arthropoda</taxon>
        <taxon>Chelicerata</taxon>
        <taxon>Arachnida</taxon>
        <taxon>Araneae</taxon>
        <taxon>Araneomorphae</taxon>
        <taxon>Entelegynae</taxon>
        <taxon>Araneoidea</taxon>
        <taxon>Araneidae</taxon>
        <taxon>Caerostris</taxon>
    </lineage>
</organism>
<dbReference type="Proteomes" id="UP001054945">
    <property type="component" value="Unassembled WGS sequence"/>
</dbReference>
<protein>
    <submittedName>
        <fullName evidence="1">Uncharacterized protein</fullName>
    </submittedName>
</protein>
<accession>A0AAV4U7V6</accession>